<dbReference type="SUPFAM" id="SSF48452">
    <property type="entry name" value="TPR-like"/>
    <property type="match status" value="1"/>
</dbReference>
<dbReference type="Gene3D" id="1.25.40.10">
    <property type="entry name" value="Tetratricopeptide repeat domain"/>
    <property type="match status" value="1"/>
</dbReference>
<dbReference type="PANTHER" id="PTHR43179">
    <property type="entry name" value="RHAMNOSYLTRANSFERASE WBBL"/>
    <property type="match status" value="1"/>
</dbReference>
<name>A0ABT1CG15_9PROT</name>
<evidence type="ECO:0000313" key="7">
    <source>
        <dbReference type="Proteomes" id="UP001523401"/>
    </source>
</evidence>
<dbReference type="Gene3D" id="3.90.550.10">
    <property type="entry name" value="Spore Coat Polysaccharide Biosynthesis Protein SpsA, Chain A"/>
    <property type="match status" value="1"/>
</dbReference>
<dbReference type="SUPFAM" id="SSF53448">
    <property type="entry name" value="Nucleotide-diphospho-sugar transferases"/>
    <property type="match status" value="1"/>
</dbReference>
<sequence>MDVTDGAPLSSRRPPPVQSGYGHTVTPQDRADWQRWHDAKAQDAYKRGTDAVHRGDTAQAVYWLGRASRMAHNNPNVIFAYGMALLAAGQWDGAAKRMVWIARRFVMRKALVGQAIALSHLGRMQEAVGIFASMLSRYAPAEEAMAWVRLFTAHSGQVGWCATSNDGVVRGECPGLVTIRLDGEIVAVDQQLPYALPRGWEKAGRLDVESDGKSLYGSPIDLTSIRLMHGFVTVRHHRLEGWIWYPADPDFTPHVLIAAGEKRYDITASKLEQTALLEKPLARPRRFSISLDDLPSGVITLTDRYGQALTGSPLCSEAVALLDLTSPALSQYNLTETDTLRSVEKPAFPQVQPRVPGCVVIIPAYRNLLLTRQCIEAVLNAGSDDIECIVIDDASPEQDLRNCLAGLAAQGKITLIRHDSNRGFTASANEGLMRAAGRDVILLNSDALLPHGGIARLRAWLDKDERIGTVTPFSNDATILSYPSVTHPNPTPHRREGASLDRIFASLPDAGLIDLPTGNGFCMAIRGDCLLQTGLLNVAVFAQGYGEENDFCCRASAFGWRHVAATDLFVRHIGSVSFGRTRTLLLERNLRMLHALHPRYEKAVARFIESDPLAPIRRNAGLVRMLARRKAAGSCLIMVTHDSGGGVERVVQNRRQQAEAAGSQVIIIRPHQKGCRVEDCGGDTTNLVFDLPCEWVDFIAVLRRLNAGRIEWHHLLGHAPMMVDLAAALDLRWDIVLHDYIWFCPRICLVGPNGHYCGEPSLAGCESCVMQQGSLIDAHLSVAELVTRSDRILRDANRVLSGSHDLRRRMRRHFPELEVEIEELETGIFPETRQSRPLDGGRRRICIPGAIGREKGYEIVLQLAEDAARRNLPLDYVVAGYTIDDDRLMATGHVLISGEYREDEAKTVIESFNCDLGLIPSIWPETWCFALSNLWDAGLRAVSFDLGAQSERIQASGRGCIVPLGMPVSLLSNVLLHLAHQMI</sequence>
<gene>
    <name evidence="6" type="ORF">NF685_07245</name>
</gene>
<dbReference type="EC" id="2.4.-.-" evidence="6"/>
<organism evidence="6 7">
    <name type="scientific">Asaia lannensis NBRC 102526</name>
    <dbReference type="NCBI Taxonomy" id="1307926"/>
    <lineage>
        <taxon>Bacteria</taxon>
        <taxon>Pseudomonadati</taxon>
        <taxon>Pseudomonadota</taxon>
        <taxon>Alphaproteobacteria</taxon>
        <taxon>Acetobacterales</taxon>
        <taxon>Acetobacteraceae</taxon>
        <taxon>Asaia</taxon>
    </lineage>
</organism>
<keyword evidence="3 6" id="KW-0808">Transferase</keyword>
<dbReference type="GO" id="GO:0016757">
    <property type="term" value="F:glycosyltransferase activity"/>
    <property type="evidence" value="ECO:0007669"/>
    <property type="project" value="UniProtKB-KW"/>
</dbReference>
<accession>A0ABT1CG15</accession>
<evidence type="ECO:0000256" key="1">
    <source>
        <dbReference type="ARBA" id="ARBA00006739"/>
    </source>
</evidence>
<reference evidence="6 7" key="1">
    <citation type="submission" date="2022-06" db="EMBL/GenBank/DDBJ databases">
        <title>Whole-genome of Asaia lannensis strain LMG 27011T.</title>
        <authorList>
            <person name="Sombolestani A."/>
        </authorList>
    </citation>
    <scope>NUCLEOTIDE SEQUENCE [LARGE SCALE GENOMIC DNA]</scope>
    <source>
        <strain evidence="6 7">NBRC 102526</strain>
    </source>
</reference>
<dbReference type="PANTHER" id="PTHR43179:SF12">
    <property type="entry name" value="GALACTOFURANOSYLTRANSFERASE GLFT2"/>
    <property type="match status" value="1"/>
</dbReference>
<dbReference type="Gene3D" id="3.40.50.2000">
    <property type="entry name" value="Glycogen Phosphorylase B"/>
    <property type="match status" value="1"/>
</dbReference>
<evidence type="ECO:0000256" key="2">
    <source>
        <dbReference type="ARBA" id="ARBA00022676"/>
    </source>
</evidence>
<dbReference type="Pfam" id="PF00535">
    <property type="entry name" value="Glycos_transf_2"/>
    <property type="match status" value="1"/>
</dbReference>
<dbReference type="RefSeq" id="WP_252849146.1">
    <property type="nucleotide sequence ID" value="NZ_BAPW01000010.1"/>
</dbReference>
<evidence type="ECO:0000256" key="3">
    <source>
        <dbReference type="ARBA" id="ARBA00022679"/>
    </source>
</evidence>
<comment type="caution">
    <text evidence="6">The sequence shown here is derived from an EMBL/GenBank/DDBJ whole genome shotgun (WGS) entry which is preliminary data.</text>
</comment>
<keyword evidence="7" id="KW-1185">Reference proteome</keyword>
<evidence type="ECO:0000256" key="4">
    <source>
        <dbReference type="SAM" id="MobiDB-lite"/>
    </source>
</evidence>
<dbReference type="InterPro" id="IPR011990">
    <property type="entry name" value="TPR-like_helical_dom_sf"/>
</dbReference>
<comment type="similarity">
    <text evidence="1">Belongs to the glycosyltransferase 2 family.</text>
</comment>
<feature type="domain" description="Glycosyltransferase 2-like" evidence="5">
    <location>
        <begin position="360"/>
        <end position="471"/>
    </location>
</feature>
<proteinExistence type="inferred from homology"/>
<evidence type="ECO:0000313" key="6">
    <source>
        <dbReference type="EMBL" id="MCO6159818.1"/>
    </source>
</evidence>
<dbReference type="SUPFAM" id="SSF53756">
    <property type="entry name" value="UDP-Glycosyltransferase/glycogen phosphorylase"/>
    <property type="match status" value="1"/>
</dbReference>
<feature type="region of interest" description="Disordered" evidence="4">
    <location>
        <begin position="1"/>
        <end position="27"/>
    </location>
</feature>
<keyword evidence="2 6" id="KW-0328">Glycosyltransferase</keyword>
<dbReference type="InterPro" id="IPR029044">
    <property type="entry name" value="Nucleotide-diphossugar_trans"/>
</dbReference>
<protein>
    <submittedName>
        <fullName evidence="6">Glycosyltransferase</fullName>
        <ecNumber evidence="6">2.4.-.-</ecNumber>
    </submittedName>
</protein>
<dbReference type="EMBL" id="JAMXQU010000004">
    <property type="protein sequence ID" value="MCO6159818.1"/>
    <property type="molecule type" value="Genomic_DNA"/>
</dbReference>
<dbReference type="Proteomes" id="UP001523401">
    <property type="component" value="Unassembled WGS sequence"/>
</dbReference>
<dbReference type="InterPro" id="IPR001173">
    <property type="entry name" value="Glyco_trans_2-like"/>
</dbReference>
<evidence type="ECO:0000259" key="5">
    <source>
        <dbReference type="Pfam" id="PF00535"/>
    </source>
</evidence>